<keyword evidence="2" id="KW-0326">Glycosidase</keyword>
<dbReference type="EMBL" id="JAGKQM010000017">
    <property type="protein sequence ID" value="KAH0867303.1"/>
    <property type="molecule type" value="Genomic_DNA"/>
</dbReference>
<keyword evidence="5" id="KW-1185">Reference proteome</keyword>
<comment type="caution">
    <text evidence="4">The sequence shown here is derived from an EMBL/GenBank/DDBJ whole genome shotgun (WGS) entry which is preliminary data.</text>
</comment>
<reference evidence="4 5" key="1">
    <citation type="submission" date="2021-05" db="EMBL/GenBank/DDBJ databases">
        <title>Genome Assembly of Synthetic Allotetraploid Brassica napus Reveals Homoeologous Exchanges between Subgenomes.</title>
        <authorList>
            <person name="Davis J.T."/>
        </authorList>
    </citation>
    <scope>NUCLEOTIDE SEQUENCE [LARGE SCALE GENOMIC DNA]</scope>
    <source>
        <strain evidence="5">cv. Da-Ae</strain>
        <tissue evidence="4">Seedling</tissue>
    </source>
</reference>
<gene>
    <name evidence="4" type="ORF">HID58_074325</name>
</gene>
<dbReference type="Gene3D" id="2.60.120.260">
    <property type="entry name" value="Galactose-binding domain-like"/>
    <property type="match status" value="1"/>
</dbReference>
<name>A0ABQ7YGF6_BRANA</name>
<sequence length="235" mass="26873">MKGDEYGNNFKMFFIAYRNISTIDFGNFASIAKLIETYNSAKENENLQRDNFMIINNQQADNGKFYYVFEKDAKFKSGHNVISPLSITVELACTGWNHWTHFYYRRNAGLIGFEDQLFKTESMSKWSVESIPFNRTMSWYKINNKTLVDLISIPFCLSDYFQGSFGKCPVVIDLLGLGKGTTWVNGNNIGHYWPAFISSENGCSSNVIIEGIIMLKSVRPIVANLHKDDTFSTSY</sequence>
<proteinExistence type="predicted"/>
<evidence type="ECO:0000313" key="5">
    <source>
        <dbReference type="Proteomes" id="UP000824890"/>
    </source>
</evidence>
<evidence type="ECO:0000259" key="3">
    <source>
        <dbReference type="Pfam" id="PF21467"/>
    </source>
</evidence>
<evidence type="ECO:0000256" key="2">
    <source>
        <dbReference type="ARBA" id="ARBA00023295"/>
    </source>
</evidence>
<accession>A0ABQ7YGF6</accession>
<dbReference type="PANTHER" id="PTHR23421">
    <property type="entry name" value="BETA-GALACTOSIDASE RELATED"/>
    <property type="match status" value="1"/>
</dbReference>
<evidence type="ECO:0000256" key="1">
    <source>
        <dbReference type="ARBA" id="ARBA00022801"/>
    </source>
</evidence>
<dbReference type="Proteomes" id="UP000824890">
    <property type="component" value="Unassembled WGS sequence"/>
</dbReference>
<evidence type="ECO:0000313" key="4">
    <source>
        <dbReference type="EMBL" id="KAH0867303.1"/>
    </source>
</evidence>
<dbReference type="InterPro" id="IPR048913">
    <property type="entry name" value="BetaGal_gal-bd"/>
</dbReference>
<organism evidence="4 5">
    <name type="scientific">Brassica napus</name>
    <name type="common">Rape</name>
    <dbReference type="NCBI Taxonomy" id="3708"/>
    <lineage>
        <taxon>Eukaryota</taxon>
        <taxon>Viridiplantae</taxon>
        <taxon>Streptophyta</taxon>
        <taxon>Embryophyta</taxon>
        <taxon>Tracheophyta</taxon>
        <taxon>Spermatophyta</taxon>
        <taxon>Magnoliopsida</taxon>
        <taxon>eudicotyledons</taxon>
        <taxon>Gunneridae</taxon>
        <taxon>Pentapetalae</taxon>
        <taxon>rosids</taxon>
        <taxon>malvids</taxon>
        <taxon>Brassicales</taxon>
        <taxon>Brassicaceae</taxon>
        <taxon>Brassiceae</taxon>
        <taxon>Brassica</taxon>
    </lineage>
</organism>
<dbReference type="InterPro" id="IPR001944">
    <property type="entry name" value="Glycoside_Hdrlase_35"/>
</dbReference>
<feature type="domain" description="Beta-galactosidase galactose-binding" evidence="3">
    <location>
        <begin position="161"/>
        <end position="195"/>
    </location>
</feature>
<keyword evidence="1" id="KW-0378">Hydrolase</keyword>
<dbReference type="SUPFAM" id="SSF49785">
    <property type="entry name" value="Galactose-binding domain-like"/>
    <property type="match status" value="1"/>
</dbReference>
<dbReference type="InterPro" id="IPR008979">
    <property type="entry name" value="Galactose-bd-like_sf"/>
</dbReference>
<dbReference type="Pfam" id="PF21467">
    <property type="entry name" value="BetaGal_gal-bd"/>
    <property type="match status" value="1"/>
</dbReference>
<protein>
    <recommendedName>
        <fullName evidence="3">Beta-galactosidase galactose-binding domain-containing protein</fullName>
    </recommendedName>
</protein>